<gene>
    <name evidence="2" type="ORF">EA472_01720</name>
</gene>
<protein>
    <submittedName>
        <fullName evidence="2">Uncharacterized protein</fullName>
    </submittedName>
</protein>
<evidence type="ECO:0000313" key="2">
    <source>
        <dbReference type="EMBL" id="RQH03322.1"/>
    </source>
</evidence>
<sequence>MTCHPGHVAFVSDGLPYRRLERPPNGSSRSGNDRRRSGSSGRDLEPDSPPSVEPERCGSASRFLSAGSN</sequence>
<evidence type="ECO:0000313" key="3">
    <source>
        <dbReference type="Proteomes" id="UP000281431"/>
    </source>
</evidence>
<name>A0A3N6N345_NATCH</name>
<reference evidence="2 3" key="1">
    <citation type="submission" date="2018-10" db="EMBL/GenBank/DDBJ databases">
        <title>Natrarchaeobius chitinivorans gen. nov., sp. nov., and Natrarchaeobius haloalkaliphilus sp. nov., alkaliphilic, chitin-utilizing haloarchaea from hypersaline alkaline lakes.</title>
        <authorList>
            <person name="Sorokin D.Y."/>
            <person name="Elcheninov A.G."/>
            <person name="Kostrikina N.A."/>
            <person name="Bale N.J."/>
            <person name="Sinninghe Damste J.S."/>
            <person name="Khijniak T.V."/>
            <person name="Kublanov I.V."/>
            <person name="Toshchakov S.V."/>
        </authorList>
    </citation>
    <scope>NUCLEOTIDE SEQUENCE [LARGE SCALE GENOMIC DNA]</scope>
    <source>
        <strain evidence="2 3">AArcht7</strain>
    </source>
</reference>
<proteinExistence type="predicted"/>
<keyword evidence="3" id="KW-1185">Reference proteome</keyword>
<accession>A0A3N6N345</accession>
<comment type="caution">
    <text evidence="2">The sequence shown here is derived from an EMBL/GenBank/DDBJ whole genome shotgun (WGS) entry which is preliminary data.</text>
</comment>
<feature type="region of interest" description="Disordered" evidence="1">
    <location>
        <begin position="1"/>
        <end position="69"/>
    </location>
</feature>
<evidence type="ECO:0000256" key="1">
    <source>
        <dbReference type="SAM" id="MobiDB-lite"/>
    </source>
</evidence>
<organism evidence="2 3">
    <name type="scientific">Natrarchaeobius chitinivorans</name>
    <dbReference type="NCBI Taxonomy" id="1679083"/>
    <lineage>
        <taxon>Archaea</taxon>
        <taxon>Methanobacteriati</taxon>
        <taxon>Methanobacteriota</taxon>
        <taxon>Stenosarchaea group</taxon>
        <taxon>Halobacteria</taxon>
        <taxon>Halobacteriales</taxon>
        <taxon>Natrialbaceae</taxon>
        <taxon>Natrarchaeobius</taxon>
    </lineage>
</organism>
<dbReference type="Proteomes" id="UP000281431">
    <property type="component" value="Unassembled WGS sequence"/>
</dbReference>
<dbReference type="EMBL" id="REFZ01000001">
    <property type="protein sequence ID" value="RQH03322.1"/>
    <property type="molecule type" value="Genomic_DNA"/>
</dbReference>
<dbReference type="AlphaFoldDB" id="A0A3N6N345"/>